<dbReference type="Pfam" id="PF14219">
    <property type="entry name" value="DUF4328"/>
    <property type="match status" value="1"/>
</dbReference>
<organism evidence="3 4">
    <name type="scientific">Symmachiella dynata</name>
    <dbReference type="NCBI Taxonomy" id="2527995"/>
    <lineage>
        <taxon>Bacteria</taxon>
        <taxon>Pseudomonadati</taxon>
        <taxon>Planctomycetota</taxon>
        <taxon>Planctomycetia</taxon>
        <taxon>Planctomycetales</taxon>
        <taxon>Planctomycetaceae</taxon>
        <taxon>Symmachiella</taxon>
    </lineage>
</organism>
<protein>
    <recommendedName>
        <fullName evidence="2">DUF4328 domain-containing protein</fullName>
    </recommendedName>
</protein>
<accession>A0A517ZXI1</accession>
<proteinExistence type="predicted"/>
<evidence type="ECO:0000313" key="3">
    <source>
        <dbReference type="EMBL" id="QDU47187.1"/>
    </source>
</evidence>
<feature type="transmembrane region" description="Helical" evidence="1">
    <location>
        <begin position="12"/>
        <end position="33"/>
    </location>
</feature>
<evidence type="ECO:0000259" key="2">
    <source>
        <dbReference type="Pfam" id="PF14219"/>
    </source>
</evidence>
<keyword evidence="1" id="KW-1133">Transmembrane helix</keyword>
<feature type="transmembrane region" description="Helical" evidence="1">
    <location>
        <begin position="150"/>
        <end position="167"/>
    </location>
</feature>
<dbReference type="KEGG" id="sdyn:Mal52_57150"/>
<reference evidence="3 4" key="1">
    <citation type="submission" date="2019-02" db="EMBL/GenBank/DDBJ databases">
        <title>Deep-cultivation of Planctomycetes and their phenomic and genomic characterization uncovers novel biology.</title>
        <authorList>
            <person name="Wiegand S."/>
            <person name="Jogler M."/>
            <person name="Boedeker C."/>
            <person name="Pinto D."/>
            <person name="Vollmers J."/>
            <person name="Rivas-Marin E."/>
            <person name="Kohn T."/>
            <person name="Peeters S.H."/>
            <person name="Heuer A."/>
            <person name="Rast P."/>
            <person name="Oberbeckmann S."/>
            <person name="Bunk B."/>
            <person name="Jeske O."/>
            <person name="Meyerdierks A."/>
            <person name="Storesund J.E."/>
            <person name="Kallscheuer N."/>
            <person name="Luecker S."/>
            <person name="Lage O.M."/>
            <person name="Pohl T."/>
            <person name="Merkel B.J."/>
            <person name="Hornburger P."/>
            <person name="Mueller R.-W."/>
            <person name="Bruemmer F."/>
            <person name="Labrenz M."/>
            <person name="Spormann A.M."/>
            <person name="Op den Camp H."/>
            <person name="Overmann J."/>
            <person name="Amann R."/>
            <person name="Jetten M.S.M."/>
            <person name="Mascher T."/>
            <person name="Medema M.H."/>
            <person name="Devos D.P."/>
            <person name="Kaster A.-K."/>
            <person name="Ovreas L."/>
            <person name="Rohde M."/>
            <person name="Galperin M.Y."/>
            <person name="Jogler C."/>
        </authorList>
    </citation>
    <scope>NUCLEOTIDE SEQUENCE [LARGE SCALE GENOMIC DNA]</scope>
    <source>
        <strain evidence="3 4">Mal52</strain>
    </source>
</reference>
<keyword evidence="1" id="KW-0472">Membrane</keyword>
<name>A0A517ZXI1_9PLAN</name>
<dbReference type="Proteomes" id="UP000319383">
    <property type="component" value="Chromosome"/>
</dbReference>
<feature type="domain" description="DUF4328" evidence="2">
    <location>
        <begin position="51"/>
        <end position="208"/>
    </location>
</feature>
<feature type="transmembrane region" description="Helical" evidence="1">
    <location>
        <begin position="179"/>
        <end position="204"/>
    </location>
</feature>
<feature type="transmembrane region" description="Helical" evidence="1">
    <location>
        <begin position="64"/>
        <end position="82"/>
    </location>
</feature>
<dbReference type="EMBL" id="CP036276">
    <property type="protein sequence ID" value="QDU47187.1"/>
    <property type="molecule type" value="Genomic_DNA"/>
</dbReference>
<dbReference type="AlphaFoldDB" id="A0A517ZXI1"/>
<gene>
    <name evidence="3" type="ORF">Mal52_57150</name>
</gene>
<feature type="transmembrane region" description="Helical" evidence="1">
    <location>
        <begin position="102"/>
        <end position="119"/>
    </location>
</feature>
<dbReference type="RefSeq" id="WP_145379912.1">
    <property type="nucleotide sequence ID" value="NZ_CP036276.1"/>
</dbReference>
<keyword evidence="4" id="KW-1185">Reference proteome</keyword>
<keyword evidence="1" id="KW-0812">Transmembrane</keyword>
<evidence type="ECO:0000313" key="4">
    <source>
        <dbReference type="Proteomes" id="UP000319383"/>
    </source>
</evidence>
<dbReference type="InterPro" id="IPR025565">
    <property type="entry name" value="DUF4328"/>
</dbReference>
<evidence type="ECO:0000256" key="1">
    <source>
        <dbReference type="SAM" id="Phobius"/>
    </source>
</evidence>
<sequence>MADPTGFRDTSTLSLVLKCFLGLYCAFSLVGLWSDWLEVQMIQRMVDGAIVAEGEADANDERQLMIFGAAIVVYLMTAILFLRWTYVSSRNARSLVDDKLEYSPGWAVGWFFVPIANFWKPYQVMIEIFKASNPNMDDDWEEASSPAATSRWWTMWVIAIIIGRVSSRMSMRAKTLDDFLASSQVSLVVDVVSLILGIAAISLVTTLQTWQTEKYERISAATV</sequence>